<evidence type="ECO:0000313" key="2">
    <source>
        <dbReference type="Proteomes" id="UP001062846"/>
    </source>
</evidence>
<evidence type="ECO:0000313" key="1">
    <source>
        <dbReference type="EMBL" id="KAI8548190.1"/>
    </source>
</evidence>
<organism evidence="1 2">
    <name type="scientific">Rhododendron molle</name>
    <name type="common">Chinese azalea</name>
    <name type="synonym">Azalea mollis</name>
    <dbReference type="NCBI Taxonomy" id="49168"/>
    <lineage>
        <taxon>Eukaryota</taxon>
        <taxon>Viridiplantae</taxon>
        <taxon>Streptophyta</taxon>
        <taxon>Embryophyta</taxon>
        <taxon>Tracheophyta</taxon>
        <taxon>Spermatophyta</taxon>
        <taxon>Magnoliopsida</taxon>
        <taxon>eudicotyledons</taxon>
        <taxon>Gunneridae</taxon>
        <taxon>Pentapetalae</taxon>
        <taxon>asterids</taxon>
        <taxon>Ericales</taxon>
        <taxon>Ericaceae</taxon>
        <taxon>Ericoideae</taxon>
        <taxon>Rhodoreae</taxon>
        <taxon>Rhododendron</taxon>
    </lineage>
</organism>
<dbReference type="Proteomes" id="UP001062846">
    <property type="component" value="Chromosome 7"/>
</dbReference>
<protein>
    <submittedName>
        <fullName evidence="1">Uncharacterized protein</fullName>
    </submittedName>
</protein>
<sequence>MASFISSKNVAILALALALCVQGIVGGAIECENLNKDSCAFAVSSSGKRCVLEKSVKRSGEETYTCRASEIEADKLKDWVETDQCIDACGLERSVLGISSDSLLEAHFLQKLCSTQCYNSCPNIVDLYFNLAAGEGIFLPKLCETRGENGRRGLAEFKSSGFVAPGPTGVHPVKFTLHICRPNLQVVRLTKFDYRLANNVDELSCLKIYKTYSGTWSEAGAKNSQDDKSFHCSSLEIRFIMYLKKWKTSQYLLKMHAPRKSSKCI</sequence>
<gene>
    <name evidence="1" type="ORF">RHMOL_Rhmol07G0253500</name>
</gene>
<name>A0ACC0N4T5_RHOML</name>
<reference evidence="1" key="1">
    <citation type="submission" date="2022-02" db="EMBL/GenBank/DDBJ databases">
        <title>Plant Genome Project.</title>
        <authorList>
            <person name="Zhang R.-G."/>
        </authorList>
    </citation>
    <scope>NUCLEOTIDE SEQUENCE</scope>
    <source>
        <strain evidence="1">AT1</strain>
    </source>
</reference>
<proteinExistence type="predicted"/>
<comment type="caution">
    <text evidence="1">The sequence shown here is derived from an EMBL/GenBank/DDBJ whole genome shotgun (WGS) entry which is preliminary data.</text>
</comment>
<keyword evidence="2" id="KW-1185">Reference proteome</keyword>
<dbReference type="EMBL" id="CM046394">
    <property type="protein sequence ID" value="KAI8548190.1"/>
    <property type="molecule type" value="Genomic_DNA"/>
</dbReference>
<accession>A0ACC0N4T5</accession>